<gene>
    <name evidence="2" type="ORF">EVAR_79372_1</name>
</gene>
<protein>
    <submittedName>
        <fullName evidence="2">Uncharacterized protein</fullName>
    </submittedName>
</protein>
<sequence length="84" mass="9791">MRTSSCPRLARLDFWEERQHKESPLAQITDFFVHGIQNHHRVIGVLQPTSGQVKTSGHVDRPRRDGATFIRIKRHKRHKSARDA</sequence>
<feature type="compositionally biased region" description="Basic residues" evidence="1">
    <location>
        <begin position="71"/>
        <end position="84"/>
    </location>
</feature>
<evidence type="ECO:0000256" key="1">
    <source>
        <dbReference type="SAM" id="MobiDB-lite"/>
    </source>
</evidence>
<proteinExistence type="predicted"/>
<evidence type="ECO:0000313" key="3">
    <source>
        <dbReference type="Proteomes" id="UP000299102"/>
    </source>
</evidence>
<dbReference type="Proteomes" id="UP000299102">
    <property type="component" value="Unassembled WGS sequence"/>
</dbReference>
<feature type="region of interest" description="Disordered" evidence="1">
    <location>
        <begin position="51"/>
        <end position="84"/>
    </location>
</feature>
<dbReference type="EMBL" id="BGZK01000054">
    <property type="protein sequence ID" value="GBP13045.1"/>
    <property type="molecule type" value="Genomic_DNA"/>
</dbReference>
<accession>A0A4C1TG12</accession>
<organism evidence="2 3">
    <name type="scientific">Eumeta variegata</name>
    <name type="common">Bagworm moth</name>
    <name type="synonym">Eumeta japonica</name>
    <dbReference type="NCBI Taxonomy" id="151549"/>
    <lineage>
        <taxon>Eukaryota</taxon>
        <taxon>Metazoa</taxon>
        <taxon>Ecdysozoa</taxon>
        <taxon>Arthropoda</taxon>
        <taxon>Hexapoda</taxon>
        <taxon>Insecta</taxon>
        <taxon>Pterygota</taxon>
        <taxon>Neoptera</taxon>
        <taxon>Endopterygota</taxon>
        <taxon>Lepidoptera</taxon>
        <taxon>Glossata</taxon>
        <taxon>Ditrysia</taxon>
        <taxon>Tineoidea</taxon>
        <taxon>Psychidae</taxon>
        <taxon>Oiketicinae</taxon>
        <taxon>Eumeta</taxon>
    </lineage>
</organism>
<feature type="compositionally biased region" description="Basic and acidic residues" evidence="1">
    <location>
        <begin position="57"/>
        <end position="66"/>
    </location>
</feature>
<comment type="caution">
    <text evidence="2">The sequence shown here is derived from an EMBL/GenBank/DDBJ whole genome shotgun (WGS) entry which is preliminary data.</text>
</comment>
<reference evidence="2 3" key="1">
    <citation type="journal article" date="2019" name="Commun. Biol.">
        <title>The bagworm genome reveals a unique fibroin gene that provides high tensile strength.</title>
        <authorList>
            <person name="Kono N."/>
            <person name="Nakamura H."/>
            <person name="Ohtoshi R."/>
            <person name="Tomita M."/>
            <person name="Numata K."/>
            <person name="Arakawa K."/>
        </authorList>
    </citation>
    <scope>NUCLEOTIDE SEQUENCE [LARGE SCALE GENOMIC DNA]</scope>
</reference>
<keyword evidence="3" id="KW-1185">Reference proteome</keyword>
<dbReference type="AlphaFoldDB" id="A0A4C1TG12"/>
<evidence type="ECO:0000313" key="2">
    <source>
        <dbReference type="EMBL" id="GBP13045.1"/>
    </source>
</evidence>
<name>A0A4C1TG12_EUMVA</name>